<name>A0ABN8R6D8_9CNID</name>
<sequence length="309" mass="35172">SNVTASQTIPSSQDILNLIASKYLNNLNPSTPEDFNGFVRYMKEVREVILVDCKPGSLIITVECGSLKILEELWQDYCTRNLSRVVQQYLVTEDILKELGLTEVKLTTTIDEEDYRACLKHFKREGPKAKTPALTEGHQGYSGDSRGTGKDGDFQARSMHRRHVRLYGGMQIFVKMLTGRTFTLEVKPNDTIEILKRKIHNMCQIPPEDQRLIFAGKQLDDGRTLSDYNIQGESTLHMIKRLRGGLMRIFVKTPTGKTLNIPIDNEHVRTIEYVKTKIQDEEGIPPDQQHVLFAGMQLEDGRTLSSYNI</sequence>
<feature type="domain" description="Ubiquitin-like" evidence="2">
    <location>
        <begin position="247"/>
        <end position="309"/>
    </location>
</feature>
<gene>
    <name evidence="3" type="ORF">PEVE_00009473</name>
</gene>
<proteinExistence type="predicted"/>
<reference evidence="3 4" key="1">
    <citation type="submission" date="2022-05" db="EMBL/GenBank/DDBJ databases">
        <authorList>
            <consortium name="Genoscope - CEA"/>
            <person name="William W."/>
        </authorList>
    </citation>
    <scope>NUCLEOTIDE SEQUENCE [LARGE SCALE GENOMIC DNA]</scope>
</reference>
<feature type="region of interest" description="Disordered" evidence="1">
    <location>
        <begin position="129"/>
        <end position="153"/>
    </location>
</feature>
<dbReference type="PROSITE" id="PS00299">
    <property type="entry name" value="UBIQUITIN_1"/>
    <property type="match status" value="1"/>
</dbReference>
<evidence type="ECO:0000259" key="2">
    <source>
        <dbReference type="PROSITE" id="PS50053"/>
    </source>
</evidence>
<feature type="domain" description="Ubiquitin-like" evidence="2">
    <location>
        <begin position="170"/>
        <end position="245"/>
    </location>
</feature>
<evidence type="ECO:0000256" key="1">
    <source>
        <dbReference type="SAM" id="MobiDB-lite"/>
    </source>
</evidence>
<feature type="non-terminal residue" evidence="3">
    <location>
        <position position="1"/>
    </location>
</feature>
<organism evidence="3 4">
    <name type="scientific">Porites evermanni</name>
    <dbReference type="NCBI Taxonomy" id="104178"/>
    <lineage>
        <taxon>Eukaryota</taxon>
        <taxon>Metazoa</taxon>
        <taxon>Cnidaria</taxon>
        <taxon>Anthozoa</taxon>
        <taxon>Hexacorallia</taxon>
        <taxon>Scleractinia</taxon>
        <taxon>Fungiina</taxon>
        <taxon>Poritidae</taxon>
        <taxon>Porites</taxon>
    </lineage>
</organism>
<dbReference type="InterPro" id="IPR019956">
    <property type="entry name" value="Ubiquitin_dom"/>
</dbReference>
<dbReference type="SUPFAM" id="SSF54236">
    <property type="entry name" value="Ubiquitin-like"/>
    <property type="match status" value="2"/>
</dbReference>
<comment type="caution">
    <text evidence="3">The sequence shown here is derived from an EMBL/GenBank/DDBJ whole genome shotgun (WGS) entry which is preliminary data.</text>
</comment>
<evidence type="ECO:0000313" key="3">
    <source>
        <dbReference type="EMBL" id="CAH3174282.1"/>
    </source>
</evidence>
<dbReference type="Pfam" id="PF00240">
    <property type="entry name" value="ubiquitin"/>
    <property type="match status" value="2"/>
</dbReference>
<dbReference type="EMBL" id="CALNXI010001656">
    <property type="protein sequence ID" value="CAH3174282.1"/>
    <property type="molecule type" value="Genomic_DNA"/>
</dbReference>
<dbReference type="SMART" id="SM00213">
    <property type="entry name" value="UBQ"/>
    <property type="match status" value="2"/>
</dbReference>
<feature type="non-terminal residue" evidence="3">
    <location>
        <position position="309"/>
    </location>
</feature>
<evidence type="ECO:0000313" key="4">
    <source>
        <dbReference type="Proteomes" id="UP001159427"/>
    </source>
</evidence>
<dbReference type="Proteomes" id="UP001159427">
    <property type="component" value="Unassembled WGS sequence"/>
</dbReference>
<accession>A0ABN8R6D8</accession>
<dbReference type="Gene3D" id="3.10.20.90">
    <property type="entry name" value="Phosphatidylinositol 3-kinase Catalytic Subunit, Chain A, domain 1"/>
    <property type="match status" value="2"/>
</dbReference>
<dbReference type="PANTHER" id="PTHR10666">
    <property type="entry name" value="UBIQUITIN"/>
    <property type="match status" value="1"/>
</dbReference>
<dbReference type="PRINTS" id="PR00348">
    <property type="entry name" value="UBIQUITIN"/>
</dbReference>
<dbReference type="InterPro" id="IPR019954">
    <property type="entry name" value="Ubiquitin_CS"/>
</dbReference>
<dbReference type="InterPro" id="IPR029071">
    <property type="entry name" value="Ubiquitin-like_domsf"/>
</dbReference>
<dbReference type="PROSITE" id="PS50053">
    <property type="entry name" value="UBIQUITIN_2"/>
    <property type="match status" value="2"/>
</dbReference>
<dbReference type="InterPro" id="IPR000626">
    <property type="entry name" value="Ubiquitin-like_dom"/>
</dbReference>
<protein>
    <recommendedName>
        <fullName evidence="2">Ubiquitin-like domain-containing protein</fullName>
    </recommendedName>
</protein>
<dbReference type="InterPro" id="IPR050158">
    <property type="entry name" value="Ubiquitin_ubiquitin-like"/>
</dbReference>
<keyword evidence="4" id="KW-1185">Reference proteome</keyword>